<proteinExistence type="predicted"/>
<accession>A0A074IW87</accession>
<sequence>MQLLEQSIGDVKIYFSRIIEKLFSFMVICLILVIILFIFGLIIDYYRRDSYTVKRYYYRTPEQNIGGGEEYYFRYWLWQRYKKKYLESVIRNDLGITRVYSRKALRRRQNRKTRIPFLMEVYCNAK</sequence>
<comment type="caution">
    <text evidence="1">The sequence shown here is derived from an EMBL/GenBank/DDBJ whole genome shotgun (WGS) entry which is preliminary data.</text>
</comment>
<reference evidence="1 2" key="1">
    <citation type="submission" date="2014-04" db="EMBL/GenBank/DDBJ databases">
        <title>Variable characteristics of bacteriocin-producing Streptococcus salivarius strains isolated from Malaysian subjects.</title>
        <authorList>
            <person name="Philip K."/>
            <person name="Barbour A."/>
        </authorList>
    </citation>
    <scope>NUCLEOTIDE SEQUENCE [LARGE SCALE GENOMIC DNA]</scope>
    <source>
        <strain evidence="1 2">NU10</strain>
    </source>
</reference>
<dbReference type="AlphaFoldDB" id="A0A074IW87"/>
<protein>
    <submittedName>
        <fullName evidence="1">Uncharacterized protein</fullName>
    </submittedName>
</protein>
<dbReference type="RefSeq" id="WP_051677023.1">
    <property type="nucleotide sequence ID" value="NZ_JJMS01000003.1"/>
</dbReference>
<organism evidence="1 2">
    <name type="scientific">Streptococcus salivarius</name>
    <dbReference type="NCBI Taxonomy" id="1304"/>
    <lineage>
        <taxon>Bacteria</taxon>
        <taxon>Bacillati</taxon>
        <taxon>Bacillota</taxon>
        <taxon>Bacilli</taxon>
        <taxon>Lactobacillales</taxon>
        <taxon>Streptococcaceae</taxon>
        <taxon>Streptococcus</taxon>
    </lineage>
</organism>
<name>A0A074IW87_STRSL</name>
<gene>
    <name evidence="1" type="ORF">DL07_01320</name>
</gene>
<dbReference type="Proteomes" id="UP000027855">
    <property type="component" value="Unassembled WGS sequence"/>
</dbReference>
<evidence type="ECO:0000313" key="1">
    <source>
        <dbReference type="EMBL" id="KEO45351.1"/>
    </source>
</evidence>
<evidence type="ECO:0000313" key="2">
    <source>
        <dbReference type="Proteomes" id="UP000027855"/>
    </source>
</evidence>
<dbReference type="EMBL" id="JJMT01000011">
    <property type="protein sequence ID" value="KEO45351.1"/>
    <property type="molecule type" value="Genomic_DNA"/>
</dbReference>